<keyword evidence="6" id="KW-0862">Zinc</keyword>
<evidence type="ECO:0000256" key="10">
    <source>
        <dbReference type="ARBA" id="ARBA00023242"/>
    </source>
</evidence>
<keyword evidence="9" id="KW-0804">Transcription</keyword>
<feature type="domain" description="C2H2-type" evidence="13">
    <location>
        <begin position="346"/>
        <end position="373"/>
    </location>
</feature>
<dbReference type="SUPFAM" id="SSF57667">
    <property type="entry name" value="beta-beta-alpha zinc fingers"/>
    <property type="match status" value="2"/>
</dbReference>
<evidence type="ECO:0000256" key="2">
    <source>
        <dbReference type="ARBA" id="ARBA00006991"/>
    </source>
</evidence>
<dbReference type="GO" id="GO:0003677">
    <property type="term" value="F:DNA binding"/>
    <property type="evidence" value="ECO:0007669"/>
    <property type="project" value="UniProtKB-KW"/>
</dbReference>
<evidence type="ECO:0000256" key="4">
    <source>
        <dbReference type="ARBA" id="ARBA00022737"/>
    </source>
</evidence>
<keyword evidence="15" id="KW-1185">Reference proteome</keyword>
<feature type="domain" description="C2H2-type" evidence="13">
    <location>
        <begin position="318"/>
        <end position="345"/>
    </location>
</feature>
<dbReference type="InterPro" id="IPR013087">
    <property type="entry name" value="Znf_C2H2_type"/>
</dbReference>
<evidence type="ECO:0000256" key="1">
    <source>
        <dbReference type="ARBA" id="ARBA00004123"/>
    </source>
</evidence>
<keyword evidence="4" id="KW-0677">Repeat</keyword>
<protein>
    <recommendedName>
        <fullName evidence="13">C2H2-type domain-containing protein</fullName>
    </recommendedName>
</protein>
<evidence type="ECO:0000313" key="15">
    <source>
        <dbReference type="Proteomes" id="UP001634394"/>
    </source>
</evidence>
<evidence type="ECO:0000256" key="6">
    <source>
        <dbReference type="ARBA" id="ARBA00022833"/>
    </source>
</evidence>
<dbReference type="PANTHER" id="PTHR16515">
    <property type="entry name" value="PR DOMAIN ZINC FINGER PROTEIN"/>
    <property type="match status" value="1"/>
</dbReference>
<dbReference type="PANTHER" id="PTHR16515:SF66">
    <property type="entry name" value="C2H2-TYPE DOMAIN-CONTAINING PROTEIN"/>
    <property type="match status" value="1"/>
</dbReference>
<keyword evidence="3" id="KW-0479">Metal-binding</keyword>
<evidence type="ECO:0000256" key="3">
    <source>
        <dbReference type="ARBA" id="ARBA00022723"/>
    </source>
</evidence>
<comment type="subcellular location">
    <subcellularLocation>
        <location evidence="1">Nucleus</location>
    </subcellularLocation>
</comment>
<keyword evidence="10" id="KW-0539">Nucleus</keyword>
<dbReference type="GO" id="GO:0005634">
    <property type="term" value="C:nucleus"/>
    <property type="evidence" value="ECO:0007669"/>
    <property type="project" value="UniProtKB-SubCell"/>
</dbReference>
<evidence type="ECO:0000256" key="9">
    <source>
        <dbReference type="ARBA" id="ARBA00023163"/>
    </source>
</evidence>
<reference evidence="14 15" key="1">
    <citation type="submission" date="2024-11" db="EMBL/GenBank/DDBJ databases">
        <title>Chromosome-level genome assembly of the freshwater bivalve Anodonta woodiana.</title>
        <authorList>
            <person name="Chen X."/>
        </authorList>
    </citation>
    <scope>NUCLEOTIDE SEQUENCE [LARGE SCALE GENOMIC DNA]</scope>
    <source>
        <strain evidence="14">MN2024</strain>
        <tissue evidence="14">Gills</tissue>
    </source>
</reference>
<organism evidence="14 15">
    <name type="scientific">Sinanodonta woodiana</name>
    <name type="common">Chinese pond mussel</name>
    <name type="synonym">Anodonta woodiana</name>
    <dbReference type="NCBI Taxonomy" id="1069815"/>
    <lineage>
        <taxon>Eukaryota</taxon>
        <taxon>Metazoa</taxon>
        <taxon>Spiralia</taxon>
        <taxon>Lophotrochozoa</taxon>
        <taxon>Mollusca</taxon>
        <taxon>Bivalvia</taxon>
        <taxon>Autobranchia</taxon>
        <taxon>Heteroconchia</taxon>
        <taxon>Palaeoheterodonta</taxon>
        <taxon>Unionida</taxon>
        <taxon>Unionoidea</taxon>
        <taxon>Unionidae</taxon>
        <taxon>Unioninae</taxon>
        <taxon>Sinanodonta</taxon>
    </lineage>
</organism>
<evidence type="ECO:0000256" key="5">
    <source>
        <dbReference type="ARBA" id="ARBA00022771"/>
    </source>
</evidence>
<dbReference type="EMBL" id="JBJQND010000001">
    <property type="protein sequence ID" value="KAL3888423.1"/>
    <property type="molecule type" value="Genomic_DNA"/>
</dbReference>
<evidence type="ECO:0000313" key="14">
    <source>
        <dbReference type="EMBL" id="KAL3888423.1"/>
    </source>
</evidence>
<keyword evidence="5 11" id="KW-0863">Zinc-finger</keyword>
<gene>
    <name evidence="14" type="ORF">ACJMK2_000790</name>
</gene>
<dbReference type="AlphaFoldDB" id="A0ABD3XSM6"/>
<comment type="similarity">
    <text evidence="2">Belongs to the krueppel C2H2-type zinc-finger protein family.</text>
</comment>
<feature type="domain" description="C2H2-type" evidence="13">
    <location>
        <begin position="374"/>
        <end position="401"/>
    </location>
</feature>
<accession>A0ABD3XSM6</accession>
<feature type="region of interest" description="Disordered" evidence="12">
    <location>
        <begin position="181"/>
        <end position="205"/>
    </location>
</feature>
<evidence type="ECO:0000259" key="13">
    <source>
        <dbReference type="PROSITE" id="PS50157"/>
    </source>
</evidence>
<dbReference type="SMART" id="SM00355">
    <property type="entry name" value="ZnF_C2H2"/>
    <property type="match status" value="3"/>
</dbReference>
<evidence type="ECO:0000256" key="11">
    <source>
        <dbReference type="PROSITE-ProRule" id="PRU00042"/>
    </source>
</evidence>
<evidence type="ECO:0000256" key="8">
    <source>
        <dbReference type="ARBA" id="ARBA00023125"/>
    </source>
</evidence>
<comment type="caution">
    <text evidence="14">The sequence shown here is derived from an EMBL/GenBank/DDBJ whole genome shotgun (WGS) entry which is preliminary data.</text>
</comment>
<keyword evidence="7" id="KW-0805">Transcription regulation</keyword>
<keyword evidence="8" id="KW-0238">DNA-binding</keyword>
<dbReference type="FunFam" id="3.30.160.60:FF:003287">
    <property type="entry name" value="Zgc:113343"/>
    <property type="match status" value="1"/>
</dbReference>
<sequence length="426" mass="47991">MTGKKCKIVGYLHHPDATDENEKTDNFRLHISESIESADTTRKYEINVPSRSGGNASAKNADFKHSEFSAFNKVHKFKPETVSDIPIRAAMNASSLPLQMNAPAPSLFRCPMAPSIIESTPRISQSYIDQPVSFSAATNITNSEQTLGANNAFCYADPSIPFTDYLTNLTKLFNKECYKPSQSTQKTRSLNERSEIGSNQPEIDGTNFLKPDYRHGITNHISYQMSEFNSQTRDPRVTQDIELQNHTNLYLKGTAPSYHETTIPQCFDWKSHHPLTATTSHLPGVMNNSPSFSIPMIHVIGPNIQSTNPDISPVVKKYKCDVCGKSFSRSNTLVTHKRIHTGDKPFNCEICDRAFRQPGNLSRHRLTHTALKPHVCRQCNKAFNRASNLQTHMRTHNNEKMDWKTDDTSILPLLLPNKFIITGRII</sequence>
<evidence type="ECO:0000256" key="7">
    <source>
        <dbReference type="ARBA" id="ARBA00023015"/>
    </source>
</evidence>
<dbReference type="GO" id="GO:0008270">
    <property type="term" value="F:zinc ion binding"/>
    <property type="evidence" value="ECO:0007669"/>
    <property type="project" value="UniProtKB-KW"/>
</dbReference>
<dbReference type="PROSITE" id="PS00028">
    <property type="entry name" value="ZINC_FINGER_C2H2_1"/>
    <property type="match status" value="3"/>
</dbReference>
<dbReference type="InterPro" id="IPR036236">
    <property type="entry name" value="Znf_C2H2_sf"/>
</dbReference>
<dbReference type="PROSITE" id="PS50157">
    <property type="entry name" value="ZINC_FINGER_C2H2_2"/>
    <property type="match status" value="3"/>
</dbReference>
<dbReference type="Pfam" id="PF00096">
    <property type="entry name" value="zf-C2H2"/>
    <property type="match status" value="3"/>
</dbReference>
<dbReference type="InterPro" id="IPR050331">
    <property type="entry name" value="Zinc_finger"/>
</dbReference>
<evidence type="ECO:0000256" key="12">
    <source>
        <dbReference type="SAM" id="MobiDB-lite"/>
    </source>
</evidence>
<dbReference type="FunFam" id="3.30.160.60:FF:000770">
    <property type="entry name" value="zinc finger protein 16"/>
    <property type="match status" value="1"/>
</dbReference>
<dbReference type="Gene3D" id="3.30.160.60">
    <property type="entry name" value="Classic Zinc Finger"/>
    <property type="match status" value="3"/>
</dbReference>
<dbReference type="FunFam" id="3.30.160.60:FF:000634">
    <property type="entry name" value="Zinc finger X-chromosomal protein"/>
    <property type="match status" value="1"/>
</dbReference>
<dbReference type="Proteomes" id="UP001634394">
    <property type="component" value="Unassembled WGS sequence"/>
</dbReference>
<proteinExistence type="inferred from homology"/>
<name>A0ABD3XSM6_SINWO</name>